<name>A0A6A6GSE5_VIRVR</name>
<gene>
    <name evidence="2" type="ORF">EV356DRAFT_498293</name>
</gene>
<dbReference type="Pfam" id="PF11807">
    <property type="entry name" value="UstYa"/>
    <property type="match status" value="1"/>
</dbReference>
<evidence type="ECO:0000256" key="1">
    <source>
        <dbReference type="ARBA" id="ARBA00035112"/>
    </source>
</evidence>
<dbReference type="Proteomes" id="UP000800092">
    <property type="component" value="Unassembled WGS sequence"/>
</dbReference>
<reference evidence="2" key="1">
    <citation type="journal article" date="2020" name="Stud. Mycol.">
        <title>101 Dothideomycetes genomes: a test case for predicting lifestyles and emergence of pathogens.</title>
        <authorList>
            <person name="Haridas S."/>
            <person name="Albert R."/>
            <person name="Binder M."/>
            <person name="Bloem J."/>
            <person name="Labutti K."/>
            <person name="Salamov A."/>
            <person name="Andreopoulos B."/>
            <person name="Baker S."/>
            <person name="Barry K."/>
            <person name="Bills G."/>
            <person name="Bluhm B."/>
            <person name="Cannon C."/>
            <person name="Castanera R."/>
            <person name="Culley D."/>
            <person name="Daum C."/>
            <person name="Ezra D."/>
            <person name="Gonzalez J."/>
            <person name="Henrissat B."/>
            <person name="Kuo A."/>
            <person name="Liang C."/>
            <person name="Lipzen A."/>
            <person name="Lutzoni F."/>
            <person name="Magnuson J."/>
            <person name="Mondo S."/>
            <person name="Nolan M."/>
            <person name="Ohm R."/>
            <person name="Pangilinan J."/>
            <person name="Park H.-J."/>
            <person name="Ramirez L."/>
            <person name="Alfaro M."/>
            <person name="Sun H."/>
            <person name="Tritt A."/>
            <person name="Yoshinaga Y."/>
            <person name="Zwiers L.-H."/>
            <person name="Turgeon B."/>
            <person name="Goodwin S."/>
            <person name="Spatafora J."/>
            <person name="Crous P."/>
            <person name="Grigoriev I."/>
        </authorList>
    </citation>
    <scope>NUCLEOTIDE SEQUENCE</scope>
    <source>
        <strain evidence="2">Tuck. ex Michener</strain>
    </source>
</reference>
<dbReference type="GO" id="GO:0043386">
    <property type="term" value="P:mycotoxin biosynthetic process"/>
    <property type="evidence" value="ECO:0007669"/>
    <property type="project" value="InterPro"/>
</dbReference>
<keyword evidence="3" id="KW-1185">Reference proteome</keyword>
<proteinExistence type="inferred from homology"/>
<evidence type="ECO:0000313" key="3">
    <source>
        <dbReference type="Proteomes" id="UP000800092"/>
    </source>
</evidence>
<organism evidence="2 3">
    <name type="scientific">Viridothelium virens</name>
    <name type="common">Speckled blister lichen</name>
    <name type="synonym">Trypethelium virens</name>
    <dbReference type="NCBI Taxonomy" id="1048519"/>
    <lineage>
        <taxon>Eukaryota</taxon>
        <taxon>Fungi</taxon>
        <taxon>Dikarya</taxon>
        <taxon>Ascomycota</taxon>
        <taxon>Pezizomycotina</taxon>
        <taxon>Dothideomycetes</taxon>
        <taxon>Dothideomycetes incertae sedis</taxon>
        <taxon>Trypetheliales</taxon>
        <taxon>Trypetheliaceae</taxon>
        <taxon>Viridothelium</taxon>
    </lineage>
</organism>
<protein>
    <submittedName>
        <fullName evidence="2">Uncharacterized protein</fullName>
    </submittedName>
</protein>
<dbReference type="AlphaFoldDB" id="A0A6A6GSE5"/>
<dbReference type="EMBL" id="ML991915">
    <property type="protein sequence ID" value="KAF2228539.1"/>
    <property type="molecule type" value="Genomic_DNA"/>
</dbReference>
<evidence type="ECO:0000313" key="2">
    <source>
        <dbReference type="EMBL" id="KAF2228539.1"/>
    </source>
</evidence>
<comment type="similarity">
    <text evidence="1">Belongs to the ustYa family.</text>
</comment>
<accession>A0A6A6GSE5</accession>
<sequence length="183" mass="20554">MRTTTSFSSSDQDVANAAWAGYKVNGFVALPHSWVSDLTRGKGPFGRAMPNDSSKGIYVVDGMHQLHCLMSIRNMVQRILSDEPMQNRTHIQRHLDHCYDALRQAIICRADPTPLYMPPGDSFFSGDGQERECADWQALAAWSLQHTACYGGVECWADEETGIIYPPFHDEGMIEGSRQKRDD</sequence>
<dbReference type="InterPro" id="IPR021765">
    <property type="entry name" value="UstYa-like"/>
</dbReference>
<dbReference type="OrthoDB" id="3687641at2759"/>
<dbReference type="PANTHER" id="PTHR33365:SF6">
    <property type="entry name" value="OXIDASE USTYA"/>
    <property type="match status" value="1"/>
</dbReference>
<dbReference type="PANTHER" id="PTHR33365">
    <property type="entry name" value="YALI0B05434P"/>
    <property type="match status" value="1"/>
</dbReference>